<comment type="subcellular location">
    <subcellularLocation>
        <location evidence="1">Secreted</location>
    </subcellularLocation>
</comment>
<keyword evidence="4" id="KW-0732">Signal</keyword>
<sequence>MGRFIFVTFSLLIMALSLRGAEGYQCPVDWFPGNGHCYKVFGELKNWTDAEMFCRKLKPGCHLASIHSKAESADLAEYITHYITRSGQVWIGLNDPKKVGPFLLVILFPFIRCCS</sequence>
<organism evidence="6 7">
    <name type="scientific">Thamnophis sirtalis</name>
    <dbReference type="NCBI Taxonomy" id="35019"/>
    <lineage>
        <taxon>Eukaryota</taxon>
        <taxon>Metazoa</taxon>
        <taxon>Chordata</taxon>
        <taxon>Craniata</taxon>
        <taxon>Vertebrata</taxon>
        <taxon>Euteleostomi</taxon>
        <taxon>Lepidosauria</taxon>
        <taxon>Squamata</taxon>
        <taxon>Bifurcata</taxon>
        <taxon>Unidentata</taxon>
        <taxon>Episquamata</taxon>
        <taxon>Toxicofera</taxon>
        <taxon>Serpentes</taxon>
        <taxon>Colubroidea</taxon>
        <taxon>Colubridae</taxon>
        <taxon>Natricinae</taxon>
        <taxon>Thamnophis</taxon>
    </lineage>
</organism>
<dbReference type="PROSITE" id="PS50041">
    <property type="entry name" value="C_TYPE_LECTIN_2"/>
    <property type="match status" value="1"/>
</dbReference>
<reference evidence="7" key="1">
    <citation type="submission" date="2025-08" db="UniProtKB">
        <authorList>
            <consortium name="RefSeq"/>
        </authorList>
    </citation>
    <scope>IDENTIFICATION</scope>
    <source>
        <tissue evidence="7">Skeletal muscle</tissue>
    </source>
</reference>
<dbReference type="OrthoDB" id="441660at2759"/>
<dbReference type="Proteomes" id="UP000504617">
    <property type="component" value="Unplaced"/>
</dbReference>
<evidence type="ECO:0000256" key="1">
    <source>
        <dbReference type="ARBA" id="ARBA00004613"/>
    </source>
</evidence>
<evidence type="ECO:0000259" key="5">
    <source>
        <dbReference type="PROSITE" id="PS50041"/>
    </source>
</evidence>
<evidence type="ECO:0000256" key="3">
    <source>
        <dbReference type="ARBA" id="ARBA00023157"/>
    </source>
</evidence>
<dbReference type="InterPro" id="IPR050111">
    <property type="entry name" value="C-type_lectin/snaclec_domain"/>
</dbReference>
<feature type="signal peptide" evidence="4">
    <location>
        <begin position="1"/>
        <end position="23"/>
    </location>
</feature>
<dbReference type="InterPro" id="IPR016186">
    <property type="entry name" value="C-type_lectin-like/link_sf"/>
</dbReference>
<proteinExistence type="predicted"/>
<keyword evidence="2" id="KW-0964">Secreted</keyword>
<dbReference type="RefSeq" id="XP_013928789.1">
    <property type="nucleotide sequence ID" value="XM_014073314.1"/>
</dbReference>
<keyword evidence="6" id="KW-1185">Reference proteome</keyword>
<feature type="domain" description="C-type lectin" evidence="5">
    <location>
        <begin position="33"/>
        <end position="102"/>
    </location>
</feature>
<evidence type="ECO:0000313" key="7">
    <source>
        <dbReference type="RefSeq" id="XP_013928789.1"/>
    </source>
</evidence>
<dbReference type="GO" id="GO:0005576">
    <property type="term" value="C:extracellular region"/>
    <property type="evidence" value="ECO:0007669"/>
    <property type="project" value="UniProtKB-SubCell"/>
</dbReference>
<gene>
    <name evidence="7" type="primary">LOC106554605</name>
</gene>
<evidence type="ECO:0000256" key="2">
    <source>
        <dbReference type="ARBA" id="ARBA00022525"/>
    </source>
</evidence>
<dbReference type="SMART" id="SM00034">
    <property type="entry name" value="CLECT"/>
    <property type="match status" value="1"/>
</dbReference>
<dbReference type="PANTHER" id="PTHR22803">
    <property type="entry name" value="MANNOSE, PHOSPHOLIPASE, LECTIN RECEPTOR RELATED"/>
    <property type="match status" value="1"/>
</dbReference>
<evidence type="ECO:0000256" key="4">
    <source>
        <dbReference type="SAM" id="SignalP"/>
    </source>
</evidence>
<evidence type="ECO:0000313" key="6">
    <source>
        <dbReference type="Proteomes" id="UP000504617"/>
    </source>
</evidence>
<dbReference type="KEGG" id="tsr:106554605"/>
<dbReference type="Pfam" id="PF00059">
    <property type="entry name" value="Lectin_C"/>
    <property type="match status" value="1"/>
</dbReference>
<name>A0A6I9YXN0_9SAUR</name>
<dbReference type="AlphaFoldDB" id="A0A6I9YXN0"/>
<keyword evidence="3" id="KW-1015">Disulfide bond</keyword>
<feature type="chain" id="PRO_5026835996" evidence="4">
    <location>
        <begin position="24"/>
        <end position="115"/>
    </location>
</feature>
<protein>
    <submittedName>
        <fullName evidence="7">C-type lectin mannose-binding isoform-like isoform X1</fullName>
    </submittedName>
</protein>
<dbReference type="InterPro" id="IPR016187">
    <property type="entry name" value="CTDL_fold"/>
</dbReference>
<dbReference type="GeneID" id="106554605"/>
<dbReference type="SUPFAM" id="SSF56436">
    <property type="entry name" value="C-type lectin-like"/>
    <property type="match status" value="1"/>
</dbReference>
<dbReference type="InterPro" id="IPR001304">
    <property type="entry name" value="C-type_lectin-like"/>
</dbReference>
<dbReference type="Gene3D" id="3.10.100.10">
    <property type="entry name" value="Mannose-Binding Protein A, subunit A"/>
    <property type="match status" value="1"/>
</dbReference>
<accession>A0A6I9YXN0</accession>